<dbReference type="Pfam" id="PF07963">
    <property type="entry name" value="N_methyl"/>
    <property type="match status" value="1"/>
</dbReference>
<comment type="caution">
    <text evidence="2">The sequence shown here is derived from an EMBL/GenBank/DDBJ whole genome shotgun (WGS) entry which is preliminary data.</text>
</comment>
<feature type="transmembrane region" description="Helical" evidence="1">
    <location>
        <begin position="21"/>
        <end position="39"/>
    </location>
</feature>
<protein>
    <submittedName>
        <fullName evidence="2">Type IV pilin protein</fullName>
    </submittedName>
</protein>
<organism evidence="2 3">
    <name type="scientific">Zhongshania marina</name>
    <dbReference type="NCBI Taxonomy" id="2304603"/>
    <lineage>
        <taxon>Bacteria</taxon>
        <taxon>Pseudomonadati</taxon>
        <taxon>Pseudomonadota</taxon>
        <taxon>Gammaproteobacteria</taxon>
        <taxon>Cellvibrionales</taxon>
        <taxon>Spongiibacteraceae</taxon>
        <taxon>Zhongshania</taxon>
    </lineage>
</organism>
<keyword evidence="3" id="KW-1185">Reference proteome</keyword>
<dbReference type="EMBL" id="RHGB01000017">
    <property type="protein sequence ID" value="RNL60040.1"/>
    <property type="molecule type" value="Genomic_DNA"/>
</dbReference>
<dbReference type="Proteomes" id="UP000274695">
    <property type="component" value="Unassembled WGS sequence"/>
</dbReference>
<dbReference type="NCBIfam" id="TIGR02532">
    <property type="entry name" value="IV_pilin_GFxxxE"/>
    <property type="match status" value="1"/>
</dbReference>
<sequence length="143" mass="15276">MGVLRMIFFRRRNNGFTLIELMITVAIIAILTLVALPSYRDYTLRANRSAAAGFILEVANQQERNFLDERAYASDMTDLGLAIPAEVSANYTVTTAANNAATPPSFTISAAPTGSQASDDCGTLTLNNTGAKGHAAGASRCWK</sequence>
<dbReference type="InterPro" id="IPR045584">
    <property type="entry name" value="Pilin-like"/>
</dbReference>
<dbReference type="InterPro" id="IPR012902">
    <property type="entry name" value="N_methyl_site"/>
</dbReference>
<gene>
    <name evidence="2" type="ORF">D0911_14490</name>
</gene>
<dbReference type="Pfam" id="PF16732">
    <property type="entry name" value="ComP_DUS"/>
    <property type="match status" value="1"/>
</dbReference>
<name>A0ABX9W185_9GAMM</name>
<keyword evidence="1" id="KW-0472">Membrane</keyword>
<keyword evidence="1" id="KW-0812">Transmembrane</keyword>
<keyword evidence="1" id="KW-1133">Transmembrane helix</keyword>
<dbReference type="Gene3D" id="3.30.700.10">
    <property type="entry name" value="Glycoprotein, Type 4 Pilin"/>
    <property type="match status" value="1"/>
</dbReference>
<reference evidence="2 3" key="1">
    <citation type="submission" date="2018-10" db="EMBL/GenBank/DDBJ databases">
        <title>Draft genome sequence of Zhongshania sp. DSW25-10.</title>
        <authorList>
            <person name="Oh J."/>
        </authorList>
    </citation>
    <scope>NUCLEOTIDE SEQUENCE [LARGE SCALE GENOMIC DNA]</scope>
    <source>
        <strain evidence="2 3">DSW25-10</strain>
    </source>
</reference>
<dbReference type="InterPro" id="IPR031982">
    <property type="entry name" value="PilE-like"/>
</dbReference>
<accession>A0ABX9W185</accession>
<proteinExistence type="predicted"/>
<evidence type="ECO:0000256" key="1">
    <source>
        <dbReference type="SAM" id="Phobius"/>
    </source>
</evidence>
<evidence type="ECO:0000313" key="2">
    <source>
        <dbReference type="EMBL" id="RNL60040.1"/>
    </source>
</evidence>
<dbReference type="SUPFAM" id="SSF54523">
    <property type="entry name" value="Pili subunits"/>
    <property type="match status" value="1"/>
</dbReference>
<evidence type="ECO:0000313" key="3">
    <source>
        <dbReference type="Proteomes" id="UP000274695"/>
    </source>
</evidence>